<dbReference type="Proteomes" id="UP000276215">
    <property type="component" value="Unassembled WGS sequence"/>
</dbReference>
<dbReference type="EMBL" id="ML120409">
    <property type="protein sequence ID" value="RPA96980.1"/>
    <property type="molecule type" value="Genomic_DNA"/>
</dbReference>
<keyword evidence="3" id="KW-1185">Reference proteome</keyword>
<gene>
    <name evidence="2" type="ORF">L873DRAFT_1845088</name>
</gene>
<organism evidence="2 3">
    <name type="scientific">Choiromyces venosus 120613-1</name>
    <dbReference type="NCBI Taxonomy" id="1336337"/>
    <lineage>
        <taxon>Eukaryota</taxon>
        <taxon>Fungi</taxon>
        <taxon>Dikarya</taxon>
        <taxon>Ascomycota</taxon>
        <taxon>Pezizomycotina</taxon>
        <taxon>Pezizomycetes</taxon>
        <taxon>Pezizales</taxon>
        <taxon>Tuberaceae</taxon>
        <taxon>Choiromyces</taxon>
    </lineage>
</organism>
<dbReference type="OrthoDB" id="5499569at2759"/>
<dbReference type="AlphaFoldDB" id="A0A3N4JKP3"/>
<keyword evidence="1" id="KW-0175">Coiled coil</keyword>
<protein>
    <submittedName>
        <fullName evidence="2">Uncharacterized protein</fullName>
    </submittedName>
</protein>
<evidence type="ECO:0000256" key="1">
    <source>
        <dbReference type="SAM" id="Coils"/>
    </source>
</evidence>
<accession>A0A3N4JKP3</accession>
<name>A0A3N4JKP3_9PEZI</name>
<reference evidence="2 3" key="1">
    <citation type="journal article" date="2018" name="Nat. Ecol. Evol.">
        <title>Pezizomycetes genomes reveal the molecular basis of ectomycorrhizal truffle lifestyle.</title>
        <authorList>
            <person name="Murat C."/>
            <person name="Payen T."/>
            <person name="Noel B."/>
            <person name="Kuo A."/>
            <person name="Morin E."/>
            <person name="Chen J."/>
            <person name="Kohler A."/>
            <person name="Krizsan K."/>
            <person name="Balestrini R."/>
            <person name="Da Silva C."/>
            <person name="Montanini B."/>
            <person name="Hainaut M."/>
            <person name="Levati E."/>
            <person name="Barry K.W."/>
            <person name="Belfiori B."/>
            <person name="Cichocki N."/>
            <person name="Clum A."/>
            <person name="Dockter R.B."/>
            <person name="Fauchery L."/>
            <person name="Guy J."/>
            <person name="Iotti M."/>
            <person name="Le Tacon F."/>
            <person name="Lindquist E.A."/>
            <person name="Lipzen A."/>
            <person name="Malagnac F."/>
            <person name="Mello A."/>
            <person name="Molinier V."/>
            <person name="Miyauchi S."/>
            <person name="Poulain J."/>
            <person name="Riccioni C."/>
            <person name="Rubini A."/>
            <person name="Sitrit Y."/>
            <person name="Splivallo R."/>
            <person name="Traeger S."/>
            <person name="Wang M."/>
            <person name="Zifcakova L."/>
            <person name="Wipf D."/>
            <person name="Zambonelli A."/>
            <person name="Paolocci F."/>
            <person name="Nowrousian M."/>
            <person name="Ottonello S."/>
            <person name="Baldrian P."/>
            <person name="Spatafora J.W."/>
            <person name="Henrissat B."/>
            <person name="Nagy L.G."/>
            <person name="Aury J.M."/>
            <person name="Wincker P."/>
            <person name="Grigoriev I.V."/>
            <person name="Bonfante P."/>
            <person name="Martin F.M."/>
        </authorList>
    </citation>
    <scope>NUCLEOTIDE SEQUENCE [LARGE SCALE GENOMIC DNA]</scope>
    <source>
        <strain evidence="2 3">120613-1</strain>
    </source>
</reference>
<feature type="coiled-coil region" evidence="1">
    <location>
        <begin position="112"/>
        <end position="139"/>
    </location>
</feature>
<proteinExistence type="predicted"/>
<evidence type="ECO:0000313" key="2">
    <source>
        <dbReference type="EMBL" id="RPA96980.1"/>
    </source>
</evidence>
<evidence type="ECO:0000313" key="3">
    <source>
        <dbReference type="Proteomes" id="UP000276215"/>
    </source>
</evidence>
<sequence>MILRTTSTTTILIEGHIITLARSHLNLSASTPGPCPHPDSDYPPPSAGSIYSPVPWISRVDKHTFRGTNFERYDNHTPHVSASGRSVSSRPANFESSAGYTPAYARAITNASTNLSDKVERLNVEYRSYQEQQQEISQKKRMPEKFAPYAEAVAKVIKLYQRADIFKQALGVAVYYLKDDPHECILFCETPDDLCLQGVEEGAKHDTRNVVAVDN</sequence>